<name>A0A1D8TR31_9CYAN</name>
<feature type="transmembrane region" description="Helical" evidence="1">
    <location>
        <begin position="25"/>
        <end position="43"/>
    </location>
</feature>
<evidence type="ECO:0000256" key="1">
    <source>
        <dbReference type="SAM" id="Phobius"/>
    </source>
</evidence>
<evidence type="ECO:0000313" key="3">
    <source>
        <dbReference type="Proteomes" id="UP000177870"/>
    </source>
</evidence>
<dbReference type="STRING" id="1458985.BJP34_12210"/>
<evidence type="ECO:0000313" key="2">
    <source>
        <dbReference type="EMBL" id="AOX00108.1"/>
    </source>
</evidence>
<proteinExistence type="predicted"/>
<protein>
    <submittedName>
        <fullName evidence="2">Uncharacterized protein</fullName>
    </submittedName>
</protein>
<reference evidence="3" key="1">
    <citation type="submission" date="2016-10" db="EMBL/GenBank/DDBJ databases">
        <title>Comparative genomics uncovers the prolific and rare metabolic potential of the cyanobacterial genus Moorea.</title>
        <authorList>
            <person name="Leao T."/>
            <person name="Castelao G."/>
            <person name="Korobeynikov A."/>
            <person name="Monroe E.A."/>
            <person name="Podell S."/>
            <person name="Glukhov E."/>
            <person name="Allen E."/>
            <person name="Gerwick W.H."/>
            <person name="Gerwick L."/>
        </authorList>
    </citation>
    <scope>NUCLEOTIDE SEQUENCE [LARGE SCALE GENOMIC DNA]</scope>
    <source>
        <strain evidence="3">PAL-8-15-08-1</strain>
    </source>
</reference>
<accession>A0A1D8TR31</accession>
<sequence length="76" mass="8767">MKQPCTLKGTAKANNQTTLTLPSQISFLMFLTFLHYFSVLCYIKNKEIGDRKKPAQTLEGERWLLAPPLDKEIIPW</sequence>
<keyword evidence="1" id="KW-0472">Membrane</keyword>
<dbReference type="AlphaFoldDB" id="A0A1D8TR31"/>
<dbReference type="KEGG" id="mpro:BJP34_12210"/>
<dbReference type="Proteomes" id="UP000177870">
    <property type="component" value="Chromosome"/>
</dbReference>
<keyword evidence="1" id="KW-1133">Transmembrane helix</keyword>
<keyword evidence="1" id="KW-0812">Transmembrane</keyword>
<dbReference type="EMBL" id="CP017599">
    <property type="protein sequence ID" value="AOX00108.1"/>
    <property type="molecule type" value="Genomic_DNA"/>
</dbReference>
<organism evidence="2 3">
    <name type="scientific">Moorena producens PAL-8-15-08-1</name>
    <dbReference type="NCBI Taxonomy" id="1458985"/>
    <lineage>
        <taxon>Bacteria</taxon>
        <taxon>Bacillati</taxon>
        <taxon>Cyanobacteriota</taxon>
        <taxon>Cyanophyceae</taxon>
        <taxon>Coleofasciculales</taxon>
        <taxon>Coleofasciculaceae</taxon>
        <taxon>Moorena</taxon>
    </lineage>
</organism>
<gene>
    <name evidence="2" type="ORF">BJP34_12210</name>
</gene>